<dbReference type="InterPro" id="IPR027417">
    <property type="entry name" value="P-loop_NTPase"/>
</dbReference>
<dbReference type="Pfam" id="PF12102">
    <property type="entry name" value="MrcB_N"/>
    <property type="match status" value="1"/>
</dbReference>
<proteinExistence type="predicted"/>
<dbReference type="InterPro" id="IPR011704">
    <property type="entry name" value="ATPase_dyneun-rel_AAA"/>
</dbReference>
<feature type="region of interest" description="Disordered" evidence="1">
    <location>
        <begin position="488"/>
        <end position="508"/>
    </location>
</feature>
<dbReference type="PANTHER" id="PTHR37291">
    <property type="entry name" value="5-METHYLCYTOSINE-SPECIFIC RESTRICTION ENZYME B"/>
    <property type="match status" value="1"/>
</dbReference>
<reference evidence="3" key="1">
    <citation type="submission" date="2023-06" db="EMBL/GenBank/DDBJ databases">
        <title>Draft genome sequence of Nocardioides sp. SOB72.</title>
        <authorList>
            <person name="Zhang G."/>
        </authorList>
    </citation>
    <scope>NUCLEOTIDE SEQUENCE</scope>
    <source>
        <strain evidence="3">SOB72</strain>
    </source>
</reference>
<gene>
    <name evidence="3" type="ORF">QWY29_18450</name>
</gene>
<keyword evidence="4" id="KW-1185">Reference proteome</keyword>
<dbReference type="EMBL" id="JAUHJR010000011">
    <property type="protein sequence ID" value="MDN4163358.1"/>
    <property type="molecule type" value="Genomic_DNA"/>
</dbReference>
<evidence type="ECO:0000256" key="1">
    <source>
        <dbReference type="SAM" id="MobiDB-lite"/>
    </source>
</evidence>
<dbReference type="Gene3D" id="3.40.50.300">
    <property type="entry name" value="P-loop containing nucleotide triphosphate hydrolases"/>
    <property type="match status" value="1"/>
</dbReference>
<feature type="domain" description="AAA+ ATPase" evidence="2">
    <location>
        <begin position="542"/>
        <end position="701"/>
    </location>
</feature>
<dbReference type="InterPro" id="IPR057406">
    <property type="entry name" value="Pua-like_dom"/>
</dbReference>
<dbReference type="InterPro" id="IPR021961">
    <property type="entry name" value="McrB_DNA-bd"/>
</dbReference>
<comment type="caution">
    <text evidence="3">The sequence shown here is derived from an EMBL/GenBank/DDBJ whole genome shotgun (WGS) entry which is preliminary data.</text>
</comment>
<dbReference type="SMART" id="SM00382">
    <property type="entry name" value="AAA"/>
    <property type="match status" value="1"/>
</dbReference>
<accession>A0ABT8EYZ3</accession>
<dbReference type="Gene3D" id="3.30.920.90">
    <property type="match status" value="1"/>
</dbReference>
<dbReference type="Pfam" id="PF24405">
    <property type="entry name" value="Pua-like"/>
    <property type="match status" value="1"/>
</dbReference>
<dbReference type="CDD" id="cd00009">
    <property type="entry name" value="AAA"/>
    <property type="match status" value="1"/>
</dbReference>
<sequence length="792" mass="88370">MSDNSGSRVNADTLRCRFDHEHLRALRDEPGVHIVWDDQDRCLYVGSSRRTRSRLHQHLTGDRQASALHDKVGRHLDSTLGRPASRDEIADWLASCTVDVEYTADPEARKHQLIDALEPRFNSPRPGPPRVAGHTLEATPAGNLSESLELAMRGLRDRVDGFIAAEVKDLVRVQVPEALRGYIPVTEDLEVQASTGYGSDADVPWVALFPPSLTTSARSGTYLVYLFAADGSAVYLCLAQGTTTVAGGGSVLQKRSLDLRRALGPRPGTVATIDLRSHNQRPQSYEAGSALAFEYELGSVPPDEELHTHLLQLIEMLQDVQSAGLTSPPEPEPVHLVMKWSRDIRADTVERHREVADRLGSVWWGKIGKQGTSAMSPQRLKLVRDQLAAGRPTYCYLYRTGEAWRTTVEDVVTDRTAVDEARVPDYYGEEHHTLFLRLSDFRPIAADWPLNHLVLSTNPDPSATAGALSNQTSPLLMYELWSPASAADSTVGDADAPENRASDPRGPAGLAAPLPLLDMAWLERETLCDRDWLEDLIGTLERRPQVVLAGPPGTGKTWIARAVARFLTQDRPLGHRVLQFHPSYGYEEFIEGLRPQPTANGSITFERVDGAVLRMASEIDEESDAHHVLVLDEMNRANLPRVFGELLYALEYRGDPVDLMYTAAYTLPRQLLFVGTMNTADRSIRSIDLALRRRFEVFDCPPSAAILRRFYETNASDVPGLIDGFERLNERLTSLLDRHHTVGHSFFMRDGFDVSALRAVWQRQLQPLFEEYFFDRPDVAASLTLIQFWPDA</sequence>
<name>A0ABT8EYZ3_9ACTN</name>
<dbReference type="Proteomes" id="UP001168537">
    <property type="component" value="Unassembled WGS sequence"/>
</dbReference>
<dbReference type="InterPro" id="IPR052934">
    <property type="entry name" value="Methyl-DNA_Rec/Restrict_Enz"/>
</dbReference>
<dbReference type="Gene3D" id="3.40.1440.10">
    <property type="entry name" value="GIY-YIG endonuclease"/>
    <property type="match status" value="1"/>
</dbReference>
<protein>
    <submittedName>
        <fullName evidence="3">DUF3578 domain-containing protein</fullName>
    </submittedName>
</protein>
<evidence type="ECO:0000313" key="3">
    <source>
        <dbReference type="EMBL" id="MDN4163358.1"/>
    </source>
</evidence>
<organism evidence="3 4">
    <name type="scientific">Nocardioides abyssi</name>
    <dbReference type="NCBI Taxonomy" id="3058370"/>
    <lineage>
        <taxon>Bacteria</taxon>
        <taxon>Bacillati</taxon>
        <taxon>Actinomycetota</taxon>
        <taxon>Actinomycetes</taxon>
        <taxon>Propionibacteriales</taxon>
        <taxon>Nocardioidaceae</taxon>
        <taxon>Nocardioides</taxon>
    </lineage>
</organism>
<evidence type="ECO:0000259" key="2">
    <source>
        <dbReference type="SMART" id="SM00382"/>
    </source>
</evidence>
<evidence type="ECO:0000313" key="4">
    <source>
        <dbReference type="Proteomes" id="UP001168537"/>
    </source>
</evidence>
<dbReference type="InterPro" id="IPR003593">
    <property type="entry name" value="AAA+_ATPase"/>
</dbReference>
<dbReference type="SUPFAM" id="SSF52540">
    <property type="entry name" value="P-loop containing nucleoside triphosphate hydrolases"/>
    <property type="match status" value="1"/>
</dbReference>
<dbReference type="PANTHER" id="PTHR37291:SF1">
    <property type="entry name" value="TYPE IV METHYL-DIRECTED RESTRICTION ENZYME ECOKMCRB SUBUNIT"/>
    <property type="match status" value="1"/>
</dbReference>
<dbReference type="InterPro" id="IPR035901">
    <property type="entry name" value="GIY-YIG_endonuc_sf"/>
</dbReference>
<dbReference type="RefSeq" id="WP_300962655.1">
    <property type="nucleotide sequence ID" value="NZ_JAUHJR010000011.1"/>
</dbReference>
<dbReference type="Pfam" id="PF07728">
    <property type="entry name" value="AAA_5"/>
    <property type="match status" value="1"/>
</dbReference>